<reference evidence="1" key="1">
    <citation type="submission" date="2020-02" db="EMBL/GenBank/DDBJ databases">
        <authorList>
            <person name="Palmer J.M."/>
        </authorList>
    </citation>
    <scope>NUCLEOTIDE SEQUENCE</scope>
    <source>
        <strain evidence="1">EPUS1.4</strain>
        <tissue evidence="1">Thallus</tissue>
    </source>
</reference>
<sequence>MKRKFRTSGYKRDQVDILSDLCWIYIKSATAQELEDNREKLIDELRPAEKKYIREIWVPKEERVVYYYTDKYMNFGCTSSSRSESYHPVLCVMTNGQLSLEQSVKRLISTVISILKTLDLDDDSSKRNRPRQLKRDKATFRFLFDEISLFALNKLANEWELVKEIAANQEDLDIQQCQCQLLLR</sequence>
<dbReference type="EMBL" id="JAACFV010000072">
    <property type="protein sequence ID" value="KAF7507266.1"/>
    <property type="molecule type" value="Genomic_DNA"/>
</dbReference>
<keyword evidence="2" id="KW-1185">Reference proteome</keyword>
<proteinExistence type="predicted"/>
<comment type="caution">
    <text evidence="1">The sequence shown here is derived from an EMBL/GenBank/DDBJ whole genome shotgun (WGS) entry which is preliminary data.</text>
</comment>
<accession>A0A8H7E5A3</accession>
<evidence type="ECO:0000313" key="1">
    <source>
        <dbReference type="EMBL" id="KAF7507266.1"/>
    </source>
</evidence>
<gene>
    <name evidence="1" type="ORF">GJ744_010824</name>
</gene>
<organism evidence="1 2">
    <name type="scientific">Endocarpon pusillum</name>
    <dbReference type="NCBI Taxonomy" id="364733"/>
    <lineage>
        <taxon>Eukaryota</taxon>
        <taxon>Fungi</taxon>
        <taxon>Dikarya</taxon>
        <taxon>Ascomycota</taxon>
        <taxon>Pezizomycotina</taxon>
        <taxon>Eurotiomycetes</taxon>
        <taxon>Chaetothyriomycetidae</taxon>
        <taxon>Verrucariales</taxon>
        <taxon>Verrucariaceae</taxon>
        <taxon>Endocarpon</taxon>
    </lineage>
</organism>
<dbReference type="Proteomes" id="UP000606974">
    <property type="component" value="Unassembled WGS sequence"/>
</dbReference>
<dbReference type="AlphaFoldDB" id="A0A8H7E5A3"/>
<evidence type="ECO:0000313" key="2">
    <source>
        <dbReference type="Proteomes" id="UP000606974"/>
    </source>
</evidence>
<protein>
    <submittedName>
        <fullName evidence="1">Uncharacterized protein</fullName>
    </submittedName>
</protein>
<name>A0A8H7E5A3_9EURO</name>